<dbReference type="EMBL" id="JPME01000018">
    <property type="protein sequence ID" value="KEZ89243.1"/>
    <property type="molecule type" value="Genomic_DNA"/>
</dbReference>
<organism evidence="1 2">
    <name type="scientific">Lacrimispora celerecrescens</name>
    <dbReference type="NCBI Taxonomy" id="29354"/>
    <lineage>
        <taxon>Bacteria</taxon>
        <taxon>Bacillati</taxon>
        <taxon>Bacillota</taxon>
        <taxon>Clostridia</taxon>
        <taxon>Lachnospirales</taxon>
        <taxon>Lachnospiraceae</taxon>
        <taxon>Lacrimispora</taxon>
    </lineage>
</organism>
<evidence type="ECO:0000313" key="2">
    <source>
        <dbReference type="Proteomes" id="UP000028525"/>
    </source>
</evidence>
<dbReference type="OrthoDB" id="9787478at2"/>
<sequence length="240" mass="27908">MNWEPWTGCYKASDGCTNCYFYGPHAKRYGQNTIQKTDKFDWPIRKNTKGEYNIKGNKILATCFATDFFLPEADEWRKEVWAIIKERTDIEFLILTKRIDRFLVSLPADWGTGYDNVNIGCTVENQKSADYRLPLFLSYPIKRRFIACAPLLEEIDLTPYLHGVDHVTVGGETGREARECDYNWVLHIREQCMKANTTFWFKNTGSLFKRNGIVEKINPFKQNSMAKELGIDISDGKRLF</sequence>
<gene>
    <name evidence="1" type="ORF">IO98_14725</name>
</gene>
<keyword evidence="2" id="KW-1185">Reference proteome</keyword>
<accession>A0A084JJV9</accession>
<evidence type="ECO:0008006" key="3">
    <source>
        <dbReference type="Google" id="ProtNLM"/>
    </source>
</evidence>
<dbReference type="InterPro" id="IPR011101">
    <property type="entry name" value="DUF5131"/>
</dbReference>
<dbReference type="Pfam" id="PF07505">
    <property type="entry name" value="DUF5131"/>
    <property type="match status" value="1"/>
</dbReference>
<proteinExistence type="predicted"/>
<comment type="caution">
    <text evidence="1">The sequence shown here is derived from an EMBL/GenBank/DDBJ whole genome shotgun (WGS) entry which is preliminary data.</text>
</comment>
<protein>
    <recommendedName>
        <fullName evidence="3">Bacteriophage protein gp37</fullName>
    </recommendedName>
</protein>
<name>A0A084JJV9_9FIRM</name>
<dbReference type="AlphaFoldDB" id="A0A084JJV9"/>
<evidence type="ECO:0000313" key="1">
    <source>
        <dbReference type="EMBL" id="KEZ89243.1"/>
    </source>
</evidence>
<dbReference type="RefSeq" id="WP_038282274.1">
    <property type="nucleotide sequence ID" value="NZ_JPME01000018.1"/>
</dbReference>
<dbReference type="Proteomes" id="UP000028525">
    <property type="component" value="Unassembled WGS sequence"/>
</dbReference>
<reference evidence="1 2" key="1">
    <citation type="submission" date="2014-07" db="EMBL/GenBank/DDBJ databases">
        <title>Draft genome of Clostridium celerecrescens 152B isolated from sediments associated with methane hydrate from Krishna Godavari basin.</title>
        <authorList>
            <person name="Honkalas V.S."/>
            <person name="Dabir A.P."/>
            <person name="Arora P."/>
            <person name="Dhakephalkar P.K."/>
        </authorList>
    </citation>
    <scope>NUCLEOTIDE SEQUENCE [LARGE SCALE GENOMIC DNA]</scope>
    <source>
        <strain evidence="1 2">152B</strain>
    </source>
</reference>
<dbReference type="STRING" id="29354.IO98_14725"/>